<evidence type="ECO:0000313" key="3">
    <source>
        <dbReference type="Proteomes" id="UP000324800"/>
    </source>
</evidence>
<dbReference type="EMBL" id="SNRW01015403">
    <property type="protein sequence ID" value="KAA6370417.1"/>
    <property type="molecule type" value="Genomic_DNA"/>
</dbReference>
<dbReference type="Pfam" id="PF02338">
    <property type="entry name" value="OTU"/>
    <property type="match status" value="1"/>
</dbReference>
<accession>A0A5J4UIX6</accession>
<organism evidence="2 3">
    <name type="scientific">Streblomastix strix</name>
    <dbReference type="NCBI Taxonomy" id="222440"/>
    <lineage>
        <taxon>Eukaryota</taxon>
        <taxon>Metamonada</taxon>
        <taxon>Preaxostyla</taxon>
        <taxon>Oxymonadida</taxon>
        <taxon>Streblomastigidae</taxon>
        <taxon>Streblomastix</taxon>
    </lineage>
</organism>
<dbReference type="InterPro" id="IPR003323">
    <property type="entry name" value="OTU_dom"/>
</dbReference>
<feature type="domain" description="OTU" evidence="1">
    <location>
        <begin position="1"/>
        <end position="105"/>
    </location>
</feature>
<dbReference type="PANTHER" id="PTHR12419">
    <property type="entry name" value="OTU DOMAIN CONTAINING PROTEIN"/>
    <property type="match status" value="1"/>
</dbReference>
<dbReference type="GO" id="GO:0016579">
    <property type="term" value="P:protein deubiquitination"/>
    <property type="evidence" value="ECO:0007669"/>
    <property type="project" value="TreeGrafter"/>
</dbReference>
<dbReference type="InterPro" id="IPR050704">
    <property type="entry name" value="Peptidase_C85-like"/>
</dbReference>
<protein>
    <recommendedName>
        <fullName evidence="1">OTU domain-containing protein</fullName>
    </recommendedName>
</protein>
<dbReference type="Gene3D" id="3.90.70.80">
    <property type="match status" value="1"/>
</dbReference>
<evidence type="ECO:0000313" key="2">
    <source>
        <dbReference type="EMBL" id="KAA6370417.1"/>
    </source>
</evidence>
<dbReference type="InterPro" id="IPR038765">
    <property type="entry name" value="Papain-like_cys_pep_sf"/>
</dbReference>
<dbReference type="OrthoDB" id="415023at2759"/>
<proteinExistence type="predicted"/>
<dbReference type="CDD" id="cd22758">
    <property type="entry name" value="OTU_232R-like"/>
    <property type="match status" value="1"/>
</dbReference>
<sequence>MNNRGNGNCLFLAIADQLRSRHLNARQIRLSACEYMLEHRELYEEGFTEEEDIEQYISSMRNDGYYGDGRLFAAICAKFGVRIRIRMIGEVVFDEGDASAPIVELGYIGHINYVSIRRERIY</sequence>
<dbReference type="SUPFAM" id="SSF54001">
    <property type="entry name" value="Cysteine proteinases"/>
    <property type="match status" value="1"/>
</dbReference>
<comment type="caution">
    <text evidence="2">The sequence shown here is derived from an EMBL/GenBank/DDBJ whole genome shotgun (WGS) entry which is preliminary data.</text>
</comment>
<name>A0A5J4UIX6_9EUKA</name>
<evidence type="ECO:0000259" key="1">
    <source>
        <dbReference type="PROSITE" id="PS50802"/>
    </source>
</evidence>
<dbReference type="AlphaFoldDB" id="A0A5J4UIX6"/>
<reference evidence="2 3" key="1">
    <citation type="submission" date="2019-03" db="EMBL/GenBank/DDBJ databases">
        <title>Single cell metagenomics reveals metabolic interactions within the superorganism composed of flagellate Streblomastix strix and complex community of Bacteroidetes bacteria on its surface.</title>
        <authorList>
            <person name="Treitli S.C."/>
            <person name="Kolisko M."/>
            <person name="Husnik F."/>
            <person name="Keeling P."/>
            <person name="Hampl V."/>
        </authorList>
    </citation>
    <scope>NUCLEOTIDE SEQUENCE [LARGE SCALE GENOMIC DNA]</scope>
    <source>
        <strain evidence="2">ST1C</strain>
    </source>
</reference>
<dbReference type="Proteomes" id="UP000324800">
    <property type="component" value="Unassembled WGS sequence"/>
</dbReference>
<gene>
    <name evidence="2" type="ORF">EZS28_034057</name>
</gene>
<dbReference type="PROSITE" id="PS50802">
    <property type="entry name" value="OTU"/>
    <property type="match status" value="1"/>
</dbReference>
<dbReference type="GO" id="GO:0004843">
    <property type="term" value="F:cysteine-type deubiquitinase activity"/>
    <property type="evidence" value="ECO:0007669"/>
    <property type="project" value="TreeGrafter"/>
</dbReference>